<organism evidence="2 3">
    <name type="scientific">Bradyrhizobium erythrophlei</name>
    <dbReference type="NCBI Taxonomy" id="1437360"/>
    <lineage>
        <taxon>Bacteria</taxon>
        <taxon>Pseudomonadati</taxon>
        <taxon>Pseudomonadota</taxon>
        <taxon>Alphaproteobacteria</taxon>
        <taxon>Hyphomicrobiales</taxon>
        <taxon>Nitrobacteraceae</taxon>
        <taxon>Bradyrhizobium</taxon>
    </lineage>
</organism>
<name>A0A1M5GTU5_9BRAD</name>
<gene>
    <name evidence="2" type="ORF">SAMN05444169_0378</name>
</gene>
<dbReference type="EMBL" id="LT670818">
    <property type="protein sequence ID" value="SHG07194.1"/>
    <property type="molecule type" value="Genomic_DNA"/>
</dbReference>
<proteinExistence type="predicted"/>
<dbReference type="Proteomes" id="UP000190675">
    <property type="component" value="Chromosome I"/>
</dbReference>
<evidence type="ECO:0000313" key="3">
    <source>
        <dbReference type="Proteomes" id="UP000190675"/>
    </source>
</evidence>
<feature type="region of interest" description="Disordered" evidence="1">
    <location>
        <begin position="50"/>
        <end position="72"/>
    </location>
</feature>
<sequence length="72" mass="7969">MRRARRNKPASDGLIPEPEFGGDMSTTDKSILERVAARMKEIVGIAEAAAKHAMEAEKPPRPKRRVPDLMEG</sequence>
<dbReference type="AlphaFoldDB" id="A0A1M5GTU5"/>
<reference evidence="2 3" key="1">
    <citation type="submission" date="2016-11" db="EMBL/GenBank/DDBJ databases">
        <authorList>
            <person name="Jaros S."/>
            <person name="Januszkiewicz K."/>
            <person name="Wedrychowicz H."/>
        </authorList>
    </citation>
    <scope>NUCLEOTIDE SEQUENCE [LARGE SCALE GENOMIC DNA]</scope>
    <source>
        <strain evidence="2 3">GAS242</strain>
    </source>
</reference>
<evidence type="ECO:0000313" key="2">
    <source>
        <dbReference type="EMBL" id="SHG07194.1"/>
    </source>
</evidence>
<evidence type="ECO:0000256" key="1">
    <source>
        <dbReference type="SAM" id="MobiDB-lite"/>
    </source>
</evidence>
<feature type="region of interest" description="Disordered" evidence="1">
    <location>
        <begin position="1"/>
        <end position="27"/>
    </location>
</feature>
<accession>A0A1M5GTU5</accession>
<protein>
    <submittedName>
        <fullName evidence="2">Uncharacterized protein</fullName>
    </submittedName>
</protein>